<evidence type="ECO:0000313" key="2">
    <source>
        <dbReference type="Proteomes" id="UP000324091"/>
    </source>
</evidence>
<proteinExistence type="predicted"/>
<dbReference type="AlphaFoldDB" id="A0A5C6PD12"/>
<accession>A0A5C6PD12</accession>
<keyword evidence="2" id="KW-1185">Reference proteome</keyword>
<comment type="caution">
    <text evidence="1">The sequence shown here is derived from an EMBL/GenBank/DDBJ whole genome shotgun (WGS) entry which is preliminary data.</text>
</comment>
<organism evidence="1 2">
    <name type="scientific">Takifugu flavidus</name>
    <name type="common">sansaifugu</name>
    <dbReference type="NCBI Taxonomy" id="433684"/>
    <lineage>
        <taxon>Eukaryota</taxon>
        <taxon>Metazoa</taxon>
        <taxon>Chordata</taxon>
        <taxon>Craniata</taxon>
        <taxon>Vertebrata</taxon>
        <taxon>Euteleostomi</taxon>
        <taxon>Actinopterygii</taxon>
        <taxon>Neopterygii</taxon>
        <taxon>Teleostei</taxon>
        <taxon>Neoteleostei</taxon>
        <taxon>Acanthomorphata</taxon>
        <taxon>Eupercaria</taxon>
        <taxon>Tetraodontiformes</taxon>
        <taxon>Tetradontoidea</taxon>
        <taxon>Tetraodontidae</taxon>
        <taxon>Takifugu</taxon>
    </lineage>
</organism>
<name>A0A5C6PD12_9TELE</name>
<gene>
    <name evidence="1" type="ORF">D4764_12G0007230</name>
</gene>
<evidence type="ECO:0000313" key="1">
    <source>
        <dbReference type="EMBL" id="TWW77333.1"/>
    </source>
</evidence>
<dbReference type="EMBL" id="RHFK02000004">
    <property type="protein sequence ID" value="TWW77333.1"/>
    <property type="molecule type" value="Genomic_DNA"/>
</dbReference>
<dbReference type="Proteomes" id="UP000324091">
    <property type="component" value="Chromosome 12"/>
</dbReference>
<sequence>MPSPSPQNTCGLVGKLPCTLEDPAEGAGPLFHAQDENHIAPPESELEHTLWSPFLKRGLPIQRHCPQCPRDVAESSQPRQPYNIQSLKELWVDLIHPRGLATEEFFDYLGNFSPGDMRAYPQVPRPYFLTGRCRMVVQNLFEAVQKSLSVASPNSSHARVFASAIAVAALRLACRYLSAASGVPQARKARYDSFFSLTASLHHGGTEHGSLGLNVPCLPQDMVKALPEAKEGYPVIHWGKLQYTGTKLGSNQNCHSCPSPLTISNSRVVESPTPLEKTGSRALAVRQEPVYAAGDQTAKVVSPREEGPMLPLQAGAAGLHGQRSGHQVLANVPHLQAWLQEGAPVTRIQARETWHQCCLSSLEGHGLRFV</sequence>
<reference evidence="1 2" key="1">
    <citation type="submission" date="2019-04" db="EMBL/GenBank/DDBJ databases">
        <title>Chromosome genome assembly for Takifugu flavidus.</title>
        <authorList>
            <person name="Xiao S."/>
        </authorList>
    </citation>
    <scope>NUCLEOTIDE SEQUENCE [LARGE SCALE GENOMIC DNA]</scope>
    <source>
        <strain evidence="1">HTHZ2018</strain>
        <tissue evidence="1">Muscle</tissue>
    </source>
</reference>
<protein>
    <submittedName>
        <fullName evidence="1">Uncharacterized protein</fullName>
    </submittedName>
</protein>